<comment type="caution">
    <text evidence="4">The sequence shown here is derived from an EMBL/GenBank/DDBJ whole genome shotgun (WGS) entry which is preliminary data.</text>
</comment>
<dbReference type="Pfam" id="PF01557">
    <property type="entry name" value="FAA_hydrolase"/>
    <property type="match status" value="1"/>
</dbReference>
<keyword evidence="4" id="KW-0378">Hydrolase</keyword>
<evidence type="ECO:0000259" key="3">
    <source>
        <dbReference type="Pfam" id="PF01557"/>
    </source>
</evidence>
<accession>A0ABV5ACT9</accession>
<keyword evidence="5" id="KW-1185">Reference proteome</keyword>
<proteinExistence type="inferred from homology"/>
<gene>
    <name evidence="4" type="ORF">KKP3000_003479</name>
</gene>
<reference evidence="4 5" key="1">
    <citation type="journal article" date="2024" name="Int. J. Mol. Sci.">
        <title>Exploration of Alicyclobacillus spp. Genome in Search of Antibiotic Resistance.</title>
        <authorList>
            <person name="Bucka-Kolendo J."/>
            <person name="Kiousi D.E."/>
            <person name="Dekowska A."/>
            <person name="Mikolajczuk-Szczyrba A."/>
            <person name="Karadedos D.M."/>
            <person name="Michael P."/>
            <person name="Galanis A."/>
            <person name="Sokolowska B."/>
        </authorList>
    </citation>
    <scope>NUCLEOTIDE SEQUENCE [LARGE SCALE GENOMIC DNA]</scope>
    <source>
        <strain evidence="4 5">KKP 3000</strain>
    </source>
</reference>
<dbReference type="SUPFAM" id="SSF56529">
    <property type="entry name" value="FAH"/>
    <property type="match status" value="1"/>
</dbReference>
<dbReference type="Gene3D" id="3.90.850.10">
    <property type="entry name" value="Fumarylacetoacetase-like, C-terminal domain"/>
    <property type="match status" value="1"/>
</dbReference>
<protein>
    <submittedName>
        <fullName evidence="4">Fumarylacetoacetate hydrolase family protein</fullName>
    </submittedName>
</protein>
<dbReference type="PANTHER" id="PTHR11820">
    <property type="entry name" value="ACYLPYRUVASE"/>
    <property type="match status" value="1"/>
</dbReference>
<sequence>MGQFTYWCSAEDSFQEIRNIFCVGRNYRDHASELGNAVPTEPMIFAKPTHALAAARGLVALPASRKEIHHELEIVLYIDKPVEPSSTARDVVGAVALGLDLTDRVAQTKLKEKGHPWEYAKGFVGSAILSDFHRFQDFRDVEGCDFAFDVNDVTVQSGNPHDMVFDFDALIQHVQRHFGLNRGDVLFTGTPAGVGPLQDGDRCVLRMNQDTWAEFQIQHGFGGKEE</sequence>
<organism evidence="4 5">
    <name type="scientific">Alicyclobacillus fastidiosus</name>
    <dbReference type="NCBI Taxonomy" id="392011"/>
    <lineage>
        <taxon>Bacteria</taxon>
        <taxon>Bacillati</taxon>
        <taxon>Bacillota</taxon>
        <taxon>Bacilli</taxon>
        <taxon>Bacillales</taxon>
        <taxon>Alicyclobacillaceae</taxon>
        <taxon>Alicyclobacillus</taxon>
    </lineage>
</organism>
<dbReference type="GO" id="GO:0016787">
    <property type="term" value="F:hydrolase activity"/>
    <property type="evidence" value="ECO:0007669"/>
    <property type="project" value="UniProtKB-KW"/>
</dbReference>
<dbReference type="EMBL" id="JBDXSU010000004">
    <property type="protein sequence ID" value="MFB5190086.1"/>
    <property type="molecule type" value="Genomic_DNA"/>
</dbReference>
<keyword evidence="2" id="KW-0479">Metal-binding</keyword>
<dbReference type="RefSeq" id="WP_275476129.1">
    <property type="nucleotide sequence ID" value="NZ_CP162940.1"/>
</dbReference>
<dbReference type="Proteomes" id="UP001579974">
    <property type="component" value="Unassembled WGS sequence"/>
</dbReference>
<evidence type="ECO:0000256" key="2">
    <source>
        <dbReference type="ARBA" id="ARBA00022723"/>
    </source>
</evidence>
<dbReference type="InterPro" id="IPR036663">
    <property type="entry name" value="Fumarylacetoacetase_C_sf"/>
</dbReference>
<dbReference type="InterPro" id="IPR011234">
    <property type="entry name" value="Fumarylacetoacetase-like_C"/>
</dbReference>
<comment type="similarity">
    <text evidence="1">Belongs to the FAH family.</text>
</comment>
<evidence type="ECO:0000313" key="5">
    <source>
        <dbReference type="Proteomes" id="UP001579974"/>
    </source>
</evidence>
<name>A0ABV5ACT9_9BACL</name>
<feature type="domain" description="Fumarylacetoacetase-like C-terminal" evidence="3">
    <location>
        <begin position="20"/>
        <end position="208"/>
    </location>
</feature>
<evidence type="ECO:0000256" key="1">
    <source>
        <dbReference type="ARBA" id="ARBA00010211"/>
    </source>
</evidence>
<dbReference type="PANTHER" id="PTHR11820:SF7">
    <property type="entry name" value="ACYLPYRUVASE FAHD1, MITOCHONDRIAL"/>
    <property type="match status" value="1"/>
</dbReference>
<evidence type="ECO:0000313" key="4">
    <source>
        <dbReference type="EMBL" id="MFB5190086.1"/>
    </source>
</evidence>